<feature type="compositionally biased region" description="Basic and acidic residues" evidence="1">
    <location>
        <begin position="108"/>
        <end position="122"/>
    </location>
</feature>
<organism evidence="2 3">
    <name type="scientific">Mycena pura</name>
    <dbReference type="NCBI Taxonomy" id="153505"/>
    <lineage>
        <taxon>Eukaryota</taxon>
        <taxon>Fungi</taxon>
        <taxon>Dikarya</taxon>
        <taxon>Basidiomycota</taxon>
        <taxon>Agaricomycotina</taxon>
        <taxon>Agaricomycetes</taxon>
        <taxon>Agaricomycetidae</taxon>
        <taxon>Agaricales</taxon>
        <taxon>Marasmiineae</taxon>
        <taxon>Mycenaceae</taxon>
        <taxon>Mycena</taxon>
    </lineage>
</organism>
<dbReference type="Proteomes" id="UP001219525">
    <property type="component" value="Unassembled WGS sequence"/>
</dbReference>
<feature type="region of interest" description="Disordered" evidence="1">
    <location>
        <begin position="107"/>
        <end position="224"/>
    </location>
</feature>
<accession>A0AAD7E2F4</accession>
<evidence type="ECO:0000313" key="2">
    <source>
        <dbReference type="EMBL" id="KAJ7224542.1"/>
    </source>
</evidence>
<keyword evidence="3" id="KW-1185">Reference proteome</keyword>
<protein>
    <submittedName>
        <fullName evidence="2">Uncharacterized protein</fullName>
    </submittedName>
</protein>
<evidence type="ECO:0000313" key="3">
    <source>
        <dbReference type="Proteomes" id="UP001219525"/>
    </source>
</evidence>
<proteinExistence type="predicted"/>
<evidence type="ECO:0000256" key="1">
    <source>
        <dbReference type="SAM" id="MobiDB-lite"/>
    </source>
</evidence>
<comment type="caution">
    <text evidence="2">The sequence shown here is derived from an EMBL/GenBank/DDBJ whole genome shotgun (WGS) entry which is preliminary data.</text>
</comment>
<name>A0AAD7E2F4_9AGAR</name>
<reference evidence="2" key="1">
    <citation type="submission" date="2023-03" db="EMBL/GenBank/DDBJ databases">
        <title>Massive genome expansion in bonnet fungi (Mycena s.s.) driven by repeated elements and novel gene families across ecological guilds.</title>
        <authorList>
            <consortium name="Lawrence Berkeley National Laboratory"/>
            <person name="Harder C.B."/>
            <person name="Miyauchi S."/>
            <person name="Viragh M."/>
            <person name="Kuo A."/>
            <person name="Thoen E."/>
            <person name="Andreopoulos B."/>
            <person name="Lu D."/>
            <person name="Skrede I."/>
            <person name="Drula E."/>
            <person name="Henrissat B."/>
            <person name="Morin E."/>
            <person name="Kohler A."/>
            <person name="Barry K."/>
            <person name="LaButti K."/>
            <person name="Morin E."/>
            <person name="Salamov A."/>
            <person name="Lipzen A."/>
            <person name="Mereny Z."/>
            <person name="Hegedus B."/>
            <person name="Baldrian P."/>
            <person name="Stursova M."/>
            <person name="Weitz H."/>
            <person name="Taylor A."/>
            <person name="Grigoriev I.V."/>
            <person name="Nagy L.G."/>
            <person name="Martin F."/>
            <person name="Kauserud H."/>
        </authorList>
    </citation>
    <scope>NUCLEOTIDE SEQUENCE</scope>
    <source>
        <strain evidence="2">9144</strain>
    </source>
</reference>
<gene>
    <name evidence="2" type="ORF">GGX14DRAFT_557404</name>
</gene>
<sequence length="224" mass="24362">MGPFRASCILRCDTVSQLSWCLSRARRSATLPFWEFCLQIIDPRECASLPPTTTTGPTDNDDGPTVWPTKTASAASLHEVLALPLSAVTQGYATFDSRIALLDDGSEDLTRRQGDRERHLDIDLPPSPAQPASAHDGGQRAAMAGKPRVTALPRLWPGRGRRARRPPHSPALHPRSHPARPRAQSSLLPTPVPPAPHPHPLHHRTPSYTGPLATGTPEDLIVLR</sequence>
<dbReference type="AlphaFoldDB" id="A0AAD7E2F4"/>
<dbReference type="EMBL" id="JARJCW010000005">
    <property type="protein sequence ID" value="KAJ7224542.1"/>
    <property type="molecule type" value="Genomic_DNA"/>
</dbReference>